<dbReference type="EMBL" id="GL732589">
    <property type="protein sequence ID" value="EFX73576.1"/>
    <property type="molecule type" value="Genomic_DNA"/>
</dbReference>
<feature type="region of interest" description="Disordered" evidence="1">
    <location>
        <begin position="72"/>
        <end position="94"/>
    </location>
</feature>
<evidence type="ECO:0000256" key="1">
    <source>
        <dbReference type="SAM" id="MobiDB-lite"/>
    </source>
</evidence>
<dbReference type="HOGENOM" id="CLU_664424_0_0_1"/>
<evidence type="ECO:0000313" key="3">
    <source>
        <dbReference type="Proteomes" id="UP000000305"/>
    </source>
</evidence>
<dbReference type="InParanoid" id="E9H3S9"/>
<gene>
    <name evidence="2" type="ORF">DAPPUDRAFT_227082</name>
</gene>
<keyword evidence="3" id="KW-1185">Reference proteome</keyword>
<dbReference type="AlphaFoldDB" id="E9H3S9"/>
<protein>
    <submittedName>
        <fullName evidence="2">Uncharacterized protein</fullName>
    </submittedName>
</protein>
<dbReference type="Proteomes" id="UP000000305">
    <property type="component" value="Unassembled WGS sequence"/>
</dbReference>
<feature type="compositionally biased region" description="Basic and acidic residues" evidence="1">
    <location>
        <begin position="72"/>
        <end position="83"/>
    </location>
</feature>
<name>E9H3S9_DAPPU</name>
<feature type="region of interest" description="Disordered" evidence="1">
    <location>
        <begin position="1"/>
        <end position="30"/>
    </location>
</feature>
<dbReference type="KEGG" id="dpx:DAPPUDRAFT_227082"/>
<proteinExistence type="predicted"/>
<organism evidence="2 3">
    <name type="scientific">Daphnia pulex</name>
    <name type="common">Water flea</name>
    <dbReference type="NCBI Taxonomy" id="6669"/>
    <lineage>
        <taxon>Eukaryota</taxon>
        <taxon>Metazoa</taxon>
        <taxon>Ecdysozoa</taxon>
        <taxon>Arthropoda</taxon>
        <taxon>Crustacea</taxon>
        <taxon>Branchiopoda</taxon>
        <taxon>Diplostraca</taxon>
        <taxon>Cladocera</taxon>
        <taxon>Anomopoda</taxon>
        <taxon>Daphniidae</taxon>
        <taxon>Daphnia</taxon>
    </lineage>
</organism>
<evidence type="ECO:0000313" key="2">
    <source>
        <dbReference type="EMBL" id="EFX73576.1"/>
    </source>
</evidence>
<reference evidence="2 3" key="1">
    <citation type="journal article" date="2011" name="Science">
        <title>The ecoresponsive genome of Daphnia pulex.</title>
        <authorList>
            <person name="Colbourne J.K."/>
            <person name="Pfrender M.E."/>
            <person name="Gilbert D."/>
            <person name="Thomas W.K."/>
            <person name="Tucker A."/>
            <person name="Oakley T.H."/>
            <person name="Tokishita S."/>
            <person name="Aerts A."/>
            <person name="Arnold G.J."/>
            <person name="Basu M.K."/>
            <person name="Bauer D.J."/>
            <person name="Caceres C.E."/>
            <person name="Carmel L."/>
            <person name="Casola C."/>
            <person name="Choi J.H."/>
            <person name="Detter J.C."/>
            <person name="Dong Q."/>
            <person name="Dusheyko S."/>
            <person name="Eads B.D."/>
            <person name="Frohlich T."/>
            <person name="Geiler-Samerotte K.A."/>
            <person name="Gerlach D."/>
            <person name="Hatcher P."/>
            <person name="Jogdeo S."/>
            <person name="Krijgsveld J."/>
            <person name="Kriventseva E.V."/>
            <person name="Kultz D."/>
            <person name="Laforsch C."/>
            <person name="Lindquist E."/>
            <person name="Lopez J."/>
            <person name="Manak J.R."/>
            <person name="Muller J."/>
            <person name="Pangilinan J."/>
            <person name="Patwardhan R.P."/>
            <person name="Pitluck S."/>
            <person name="Pritham E.J."/>
            <person name="Rechtsteiner A."/>
            <person name="Rho M."/>
            <person name="Rogozin I.B."/>
            <person name="Sakarya O."/>
            <person name="Salamov A."/>
            <person name="Schaack S."/>
            <person name="Shapiro H."/>
            <person name="Shiga Y."/>
            <person name="Skalitzky C."/>
            <person name="Smith Z."/>
            <person name="Souvorov A."/>
            <person name="Sung W."/>
            <person name="Tang Z."/>
            <person name="Tsuchiya D."/>
            <person name="Tu H."/>
            <person name="Vos H."/>
            <person name="Wang M."/>
            <person name="Wolf Y.I."/>
            <person name="Yamagata H."/>
            <person name="Yamada T."/>
            <person name="Ye Y."/>
            <person name="Shaw J.R."/>
            <person name="Andrews J."/>
            <person name="Crease T.J."/>
            <person name="Tang H."/>
            <person name="Lucas S.M."/>
            <person name="Robertson H.M."/>
            <person name="Bork P."/>
            <person name="Koonin E.V."/>
            <person name="Zdobnov E.M."/>
            <person name="Grigoriev I.V."/>
            <person name="Lynch M."/>
            <person name="Boore J.L."/>
        </authorList>
    </citation>
    <scope>NUCLEOTIDE SEQUENCE [LARGE SCALE GENOMIC DNA]</scope>
</reference>
<accession>E9H3S9</accession>
<sequence>MDGKSRPSDSVVTEKKEDTVAQEKSNDDEYKAQLESGKSIKGEGPFVVNAEQLPADARDEVMKLLNTQYRLSQEKKQQSEKKAQQQIQPEFKQDVLLEDEPQLIASEDETFDPELASGIAELLTRMAVEDEDGNQYLDLAELPAELREPVSSYLMRQQQDAEEQMQLDDLVKEQIKVEAEENNKPSVPASPSLIKQHGSQVGGLLGSLIGGAVAGYPAYGYPGGNYGGYGGNYHGGYRPQYGGYPQYGQQYGGYPGGGNHHHHGYGYSAYPAAVGQSSYGSRPQRPHGVIVSREQLATLLAADPSLAEFVYPLSLNPAAGPMPGYHFGQPSISYNRQQPKPQPFYQSANPLAAYYQQFLQAQQYQPITSEKFGPAGRFEPPVSAIRQQQPRPFGYYPKPSAASALDRFPNQYRF</sequence>
<dbReference type="OrthoDB" id="6373827at2759"/>